<gene>
    <name evidence="1" type="ORF">PH7735_03279</name>
</gene>
<evidence type="ECO:0000313" key="2">
    <source>
        <dbReference type="Proteomes" id="UP000051870"/>
    </source>
</evidence>
<sequence length="69" mass="7767">MSNIDMSLLISEEETQSLASQQKQMQTNAEARAYLESTDWYVLREAETGVSVPIDIRAKRASCRDTIVS</sequence>
<name>A0A0P1INC4_9RHOB</name>
<evidence type="ECO:0000313" key="1">
    <source>
        <dbReference type="EMBL" id="CUK08685.1"/>
    </source>
</evidence>
<accession>A0A0P1INC4</accession>
<keyword evidence="2" id="KW-1185">Reference proteome</keyword>
<dbReference type="EMBL" id="CYTW01000004">
    <property type="protein sequence ID" value="CUK08685.1"/>
    <property type="molecule type" value="Genomic_DNA"/>
</dbReference>
<reference evidence="2" key="1">
    <citation type="submission" date="2015-09" db="EMBL/GenBank/DDBJ databases">
        <authorList>
            <person name="Rodrigo-Torres Lidia"/>
            <person name="Arahal R.David."/>
        </authorList>
    </citation>
    <scope>NUCLEOTIDE SEQUENCE [LARGE SCALE GENOMIC DNA]</scope>
    <source>
        <strain evidence="2">CECT 7735</strain>
    </source>
</reference>
<dbReference type="STRING" id="1715693.PH7735_03279"/>
<dbReference type="GeneID" id="83882259"/>
<dbReference type="RefSeq" id="WP_058312451.1">
    <property type="nucleotide sequence ID" value="NZ_CYTW01000004.1"/>
</dbReference>
<dbReference type="Proteomes" id="UP000051870">
    <property type="component" value="Unassembled WGS sequence"/>
</dbReference>
<proteinExistence type="predicted"/>
<protein>
    <submittedName>
        <fullName evidence="1">Uncharacterized protein</fullName>
    </submittedName>
</protein>
<organism evidence="1 2">
    <name type="scientific">Shimia thalassica</name>
    <dbReference type="NCBI Taxonomy" id="1715693"/>
    <lineage>
        <taxon>Bacteria</taxon>
        <taxon>Pseudomonadati</taxon>
        <taxon>Pseudomonadota</taxon>
        <taxon>Alphaproteobacteria</taxon>
        <taxon>Rhodobacterales</taxon>
        <taxon>Roseobacteraceae</taxon>
    </lineage>
</organism>
<dbReference type="AlphaFoldDB" id="A0A0P1INC4"/>